<dbReference type="EMBL" id="MN740977">
    <property type="protein sequence ID" value="QHU21033.1"/>
    <property type="molecule type" value="Genomic_DNA"/>
</dbReference>
<reference evidence="1" key="1">
    <citation type="journal article" date="2020" name="Nature">
        <title>Giant virus diversity and host interactions through global metagenomics.</title>
        <authorList>
            <person name="Schulz F."/>
            <person name="Roux S."/>
            <person name="Paez-Espino D."/>
            <person name="Jungbluth S."/>
            <person name="Walsh D.A."/>
            <person name="Denef V.J."/>
            <person name="McMahon K.D."/>
            <person name="Konstantinidis K.T."/>
            <person name="Eloe-Fadrosh E.A."/>
            <person name="Kyrpides N.C."/>
            <person name="Woyke T."/>
        </authorList>
    </citation>
    <scope>NUCLEOTIDE SEQUENCE</scope>
    <source>
        <strain evidence="1">GVMAG-S-3300013094-100</strain>
    </source>
</reference>
<dbReference type="AlphaFoldDB" id="A0A6C0KUV3"/>
<dbReference type="InterPro" id="IPR023191">
    <property type="entry name" value="DNMP_kinase_N"/>
</dbReference>
<name>A0A6C0KUV3_9ZZZZ</name>
<dbReference type="Gene3D" id="3.40.50.300">
    <property type="entry name" value="P-loop containing nucleotide triphosphate hydrolases"/>
    <property type="match status" value="2"/>
</dbReference>
<evidence type="ECO:0000313" key="1">
    <source>
        <dbReference type="EMBL" id="QHU21033.1"/>
    </source>
</evidence>
<dbReference type="Gene3D" id="1.10.238.70">
    <property type="match status" value="1"/>
</dbReference>
<organism evidence="1">
    <name type="scientific">viral metagenome</name>
    <dbReference type="NCBI Taxonomy" id="1070528"/>
    <lineage>
        <taxon>unclassified sequences</taxon>
        <taxon>metagenomes</taxon>
        <taxon>organismal metagenomes</taxon>
    </lineage>
</organism>
<proteinExistence type="predicted"/>
<accession>A0A6C0KUV3</accession>
<sequence length="195" mass="22366">MQSQLPNIIGLLGRARRGKDTVANYIIKKYPCYTNIKLSKPIKDAAKSLYDFTYEQLEGSQKEIIDPRWNISPRDAMVFITSTFMNKMGTDFFSKRLFGEFDVRSPAEVAAQKHIIISDVRYENDLAEIKKRNGIIIKIIRDIEPYHEWESQIDTFTVMTNGGENTCQYTISNNGSLADLYKSIDDIFASIKSDK</sequence>
<dbReference type="InterPro" id="IPR027417">
    <property type="entry name" value="P-loop_NTPase"/>
</dbReference>
<evidence type="ECO:0008006" key="2">
    <source>
        <dbReference type="Google" id="ProtNLM"/>
    </source>
</evidence>
<protein>
    <recommendedName>
        <fullName evidence="2">Deoxynucleoside monophosphate kinase</fullName>
    </recommendedName>
</protein>
<dbReference type="SUPFAM" id="SSF52540">
    <property type="entry name" value="P-loop containing nucleoside triphosphate hydrolases"/>
    <property type="match status" value="1"/>
</dbReference>